<organism evidence="2">
    <name type="scientific">Cladocopium goreaui</name>
    <dbReference type="NCBI Taxonomy" id="2562237"/>
    <lineage>
        <taxon>Eukaryota</taxon>
        <taxon>Sar</taxon>
        <taxon>Alveolata</taxon>
        <taxon>Dinophyceae</taxon>
        <taxon>Suessiales</taxon>
        <taxon>Symbiodiniaceae</taxon>
        <taxon>Cladocopium</taxon>
    </lineage>
</organism>
<name>A0A9P1C563_9DINO</name>
<dbReference type="EMBL" id="CAMXCT030000971">
    <property type="protein sequence ID" value="CAL4772571.1"/>
    <property type="molecule type" value="Genomic_DNA"/>
</dbReference>
<proteinExistence type="predicted"/>
<evidence type="ECO:0000313" key="4">
    <source>
        <dbReference type="Proteomes" id="UP001152797"/>
    </source>
</evidence>
<accession>A0A9P1C563</accession>
<dbReference type="AlphaFoldDB" id="A0A9P1C563"/>
<evidence type="ECO:0000313" key="2">
    <source>
        <dbReference type="EMBL" id="CAI3985259.1"/>
    </source>
</evidence>
<feature type="region of interest" description="Disordered" evidence="1">
    <location>
        <begin position="46"/>
        <end position="87"/>
    </location>
</feature>
<keyword evidence="4" id="KW-1185">Reference proteome</keyword>
<dbReference type="Proteomes" id="UP001152797">
    <property type="component" value="Unassembled WGS sequence"/>
</dbReference>
<reference evidence="2" key="1">
    <citation type="submission" date="2022-10" db="EMBL/GenBank/DDBJ databases">
        <authorList>
            <person name="Chen Y."/>
            <person name="Dougan E. K."/>
            <person name="Chan C."/>
            <person name="Rhodes N."/>
            <person name="Thang M."/>
        </authorList>
    </citation>
    <scope>NUCLEOTIDE SEQUENCE</scope>
</reference>
<reference evidence="3 4" key="2">
    <citation type="submission" date="2024-05" db="EMBL/GenBank/DDBJ databases">
        <authorList>
            <person name="Chen Y."/>
            <person name="Shah S."/>
            <person name="Dougan E. K."/>
            <person name="Thang M."/>
            <person name="Chan C."/>
        </authorList>
    </citation>
    <scope>NUCLEOTIDE SEQUENCE [LARGE SCALE GENOMIC DNA]</scope>
</reference>
<dbReference type="EMBL" id="CAMXCT020000971">
    <property type="protein sequence ID" value="CAL1138634.1"/>
    <property type="molecule type" value="Genomic_DNA"/>
</dbReference>
<dbReference type="EMBL" id="CAMXCT010000971">
    <property type="protein sequence ID" value="CAI3985259.1"/>
    <property type="molecule type" value="Genomic_DNA"/>
</dbReference>
<comment type="caution">
    <text evidence="2">The sequence shown here is derived from an EMBL/GenBank/DDBJ whole genome shotgun (WGS) entry which is preliminary data.</text>
</comment>
<evidence type="ECO:0000313" key="3">
    <source>
        <dbReference type="EMBL" id="CAL4772571.1"/>
    </source>
</evidence>
<protein>
    <submittedName>
        <fullName evidence="2">Uncharacterized protein</fullName>
    </submittedName>
</protein>
<evidence type="ECO:0000256" key="1">
    <source>
        <dbReference type="SAM" id="MobiDB-lite"/>
    </source>
</evidence>
<sequence length="126" mass="13562">MESLFPPRPKVKDERLPPLQHKGQEVRWAQEACAALVSELVAAPHLPSLATMRPGSKLPSLEATEAEDSDGRAWSEHSLGATAMESELQQIAAQREKLGDTLSTQEVLAQQVNGDQGGAVPEVQAE</sequence>
<dbReference type="OrthoDB" id="413178at2759"/>
<gene>
    <name evidence="2" type="ORF">C1SCF055_LOCUS12728</name>
</gene>